<dbReference type="HOGENOM" id="CLU_855444_0_0_1"/>
<sequence>MVELYSSVDGGTASSRIKRKDDPHNRRTERSTSVDRIMKLLDGFTLLITGDSGGAVAAAFDDASMSRLLLCASNGPSPSQEKHAEEIFALLRAYAPANAAETHVQLRKMTYTYGAASIKARMSGIWKSLYGDQHTMEELGRAIEIWEKEDDKPVSASDWVPGWDALRGVYGEVASLRAADLAMRMLDETYTRVEWCEEAKDIVLPGEDELEPMCLVAHVLGSSRVLSGDNKSIAQLRRRLLKLGMFWRGSRDVLDWARCQSEAGSVIGHGWVPNDSASEEHIPALPAGVDPTMLMDSLARPWERESSVTLERKFAAMFPSWNLQY</sequence>
<organism evidence="2 3">
    <name type="scientific">Gloeophyllum trabeum (strain ATCC 11539 / FP-39264 / Madison 617)</name>
    <name type="common">Brown rot fungus</name>
    <dbReference type="NCBI Taxonomy" id="670483"/>
    <lineage>
        <taxon>Eukaryota</taxon>
        <taxon>Fungi</taxon>
        <taxon>Dikarya</taxon>
        <taxon>Basidiomycota</taxon>
        <taxon>Agaricomycotina</taxon>
        <taxon>Agaricomycetes</taxon>
        <taxon>Gloeophyllales</taxon>
        <taxon>Gloeophyllaceae</taxon>
        <taxon>Gloeophyllum</taxon>
    </lineage>
</organism>
<keyword evidence="3" id="KW-1185">Reference proteome</keyword>
<evidence type="ECO:0000256" key="1">
    <source>
        <dbReference type="SAM" id="MobiDB-lite"/>
    </source>
</evidence>
<accession>S7Q7F6</accession>
<gene>
    <name evidence="2" type="ORF">GLOTRDRAFT_129740</name>
</gene>
<evidence type="ECO:0000313" key="3">
    <source>
        <dbReference type="Proteomes" id="UP000030669"/>
    </source>
</evidence>
<name>S7Q7F6_GLOTA</name>
<dbReference type="RefSeq" id="XP_007866579.1">
    <property type="nucleotide sequence ID" value="XM_007868388.1"/>
</dbReference>
<protein>
    <submittedName>
        <fullName evidence="2">Uncharacterized protein</fullName>
    </submittedName>
</protein>
<reference evidence="2 3" key="1">
    <citation type="journal article" date="2012" name="Science">
        <title>The Paleozoic origin of enzymatic lignin decomposition reconstructed from 31 fungal genomes.</title>
        <authorList>
            <person name="Floudas D."/>
            <person name="Binder M."/>
            <person name="Riley R."/>
            <person name="Barry K."/>
            <person name="Blanchette R.A."/>
            <person name="Henrissat B."/>
            <person name="Martinez A.T."/>
            <person name="Otillar R."/>
            <person name="Spatafora J.W."/>
            <person name="Yadav J.S."/>
            <person name="Aerts A."/>
            <person name="Benoit I."/>
            <person name="Boyd A."/>
            <person name="Carlson A."/>
            <person name="Copeland A."/>
            <person name="Coutinho P.M."/>
            <person name="de Vries R.P."/>
            <person name="Ferreira P."/>
            <person name="Findley K."/>
            <person name="Foster B."/>
            <person name="Gaskell J."/>
            <person name="Glotzer D."/>
            <person name="Gorecki P."/>
            <person name="Heitman J."/>
            <person name="Hesse C."/>
            <person name="Hori C."/>
            <person name="Igarashi K."/>
            <person name="Jurgens J.A."/>
            <person name="Kallen N."/>
            <person name="Kersten P."/>
            <person name="Kohler A."/>
            <person name="Kuees U."/>
            <person name="Kumar T.K.A."/>
            <person name="Kuo A."/>
            <person name="LaButti K."/>
            <person name="Larrondo L.F."/>
            <person name="Lindquist E."/>
            <person name="Ling A."/>
            <person name="Lombard V."/>
            <person name="Lucas S."/>
            <person name="Lundell T."/>
            <person name="Martin R."/>
            <person name="McLaughlin D.J."/>
            <person name="Morgenstern I."/>
            <person name="Morin E."/>
            <person name="Murat C."/>
            <person name="Nagy L.G."/>
            <person name="Nolan M."/>
            <person name="Ohm R.A."/>
            <person name="Patyshakuliyeva A."/>
            <person name="Rokas A."/>
            <person name="Ruiz-Duenas F.J."/>
            <person name="Sabat G."/>
            <person name="Salamov A."/>
            <person name="Samejima M."/>
            <person name="Schmutz J."/>
            <person name="Slot J.C."/>
            <person name="St John F."/>
            <person name="Stenlid J."/>
            <person name="Sun H."/>
            <person name="Sun S."/>
            <person name="Syed K."/>
            <person name="Tsang A."/>
            <person name="Wiebenga A."/>
            <person name="Young D."/>
            <person name="Pisabarro A."/>
            <person name="Eastwood D.C."/>
            <person name="Martin F."/>
            <person name="Cullen D."/>
            <person name="Grigoriev I.V."/>
            <person name="Hibbett D.S."/>
        </authorList>
    </citation>
    <scope>NUCLEOTIDE SEQUENCE [LARGE SCALE GENOMIC DNA]</scope>
    <source>
        <strain evidence="2 3">ATCC 11539</strain>
    </source>
</reference>
<feature type="region of interest" description="Disordered" evidence="1">
    <location>
        <begin position="1"/>
        <end position="32"/>
    </location>
</feature>
<dbReference type="AlphaFoldDB" id="S7Q7F6"/>
<proteinExistence type="predicted"/>
<dbReference type="EMBL" id="KB469302">
    <property type="protein sequence ID" value="EPQ55467.1"/>
    <property type="molecule type" value="Genomic_DNA"/>
</dbReference>
<dbReference type="Proteomes" id="UP000030669">
    <property type="component" value="Unassembled WGS sequence"/>
</dbReference>
<dbReference type="KEGG" id="gtr:GLOTRDRAFT_129740"/>
<feature type="compositionally biased region" description="Basic and acidic residues" evidence="1">
    <location>
        <begin position="19"/>
        <end position="32"/>
    </location>
</feature>
<evidence type="ECO:0000313" key="2">
    <source>
        <dbReference type="EMBL" id="EPQ55467.1"/>
    </source>
</evidence>
<dbReference type="GeneID" id="19302003"/>